<accession>A0A154VYZ1</accession>
<dbReference type="PROSITE" id="PS50110">
    <property type="entry name" value="RESPONSE_REGULATORY"/>
    <property type="match status" value="1"/>
</dbReference>
<dbReference type="RefSeq" id="WP_067557456.1">
    <property type="nucleotide sequence ID" value="NZ_LPXN01000121.1"/>
</dbReference>
<dbReference type="InterPro" id="IPR001789">
    <property type="entry name" value="Sig_transdc_resp-reg_receiver"/>
</dbReference>
<evidence type="ECO:0000313" key="4">
    <source>
        <dbReference type="EMBL" id="KZD06460.1"/>
    </source>
</evidence>
<dbReference type="AlphaFoldDB" id="A0A154VYZ1"/>
<feature type="modified residue" description="4-aspartylphosphate" evidence="2">
    <location>
        <position position="56"/>
    </location>
</feature>
<dbReference type="PANTHER" id="PTHR44591:SF3">
    <property type="entry name" value="RESPONSE REGULATORY DOMAIN-CONTAINING PROTEIN"/>
    <property type="match status" value="1"/>
</dbReference>
<dbReference type="GO" id="GO:0000160">
    <property type="term" value="P:phosphorelay signal transduction system"/>
    <property type="evidence" value="ECO:0007669"/>
    <property type="project" value="InterPro"/>
</dbReference>
<keyword evidence="5" id="KW-1185">Reference proteome</keyword>
<gene>
    <name evidence="4" type="ORF">AUP43_10745</name>
</gene>
<proteinExistence type="predicted"/>
<evidence type="ECO:0000259" key="3">
    <source>
        <dbReference type="PROSITE" id="PS50110"/>
    </source>
</evidence>
<reference evidence="4 5" key="1">
    <citation type="submission" date="2015-12" db="EMBL/GenBank/DDBJ databases">
        <title>Genome sequence of Oceanibaculum pacificum MCCC 1A02656.</title>
        <authorList>
            <person name="Lu L."/>
            <person name="Lai Q."/>
            <person name="Shao Z."/>
            <person name="Qian P."/>
        </authorList>
    </citation>
    <scope>NUCLEOTIDE SEQUENCE [LARGE SCALE GENOMIC DNA]</scope>
    <source>
        <strain evidence="4 5">MCCC 1A02656</strain>
    </source>
</reference>
<organism evidence="4 5">
    <name type="scientific">Oceanibaculum pacificum</name>
    <dbReference type="NCBI Taxonomy" id="580166"/>
    <lineage>
        <taxon>Bacteria</taxon>
        <taxon>Pseudomonadati</taxon>
        <taxon>Pseudomonadota</taxon>
        <taxon>Alphaproteobacteria</taxon>
        <taxon>Rhodospirillales</taxon>
        <taxon>Oceanibaculaceae</taxon>
        <taxon>Oceanibaculum</taxon>
    </lineage>
</organism>
<dbReference type="InterPro" id="IPR050595">
    <property type="entry name" value="Bact_response_regulator"/>
</dbReference>
<sequence>MTDLHRILYVEDEPDIREIGQLALVDVAGFEIQACASGEEACDKAVAFAPDLVLLDVMMPGMDGITTFHKLRDLPELADTPVIFMTAKVQTAEVQRYLALGALDVIPKPFDPMTLGDTIRRIWAR</sequence>
<dbReference type="CDD" id="cd17552">
    <property type="entry name" value="REC_RR468-like"/>
    <property type="match status" value="1"/>
</dbReference>
<evidence type="ECO:0000256" key="2">
    <source>
        <dbReference type="PROSITE-ProRule" id="PRU00169"/>
    </source>
</evidence>
<dbReference type="SUPFAM" id="SSF52172">
    <property type="entry name" value="CheY-like"/>
    <property type="match status" value="1"/>
</dbReference>
<dbReference type="InterPro" id="IPR011006">
    <property type="entry name" value="CheY-like_superfamily"/>
</dbReference>
<dbReference type="STRING" id="580166.AUP43_10745"/>
<keyword evidence="1 2" id="KW-0597">Phosphoprotein</keyword>
<comment type="caution">
    <text evidence="4">The sequence shown here is derived from an EMBL/GenBank/DDBJ whole genome shotgun (WGS) entry which is preliminary data.</text>
</comment>
<dbReference type="PANTHER" id="PTHR44591">
    <property type="entry name" value="STRESS RESPONSE REGULATOR PROTEIN 1"/>
    <property type="match status" value="1"/>
</dbReference>
<evidence type="ECO:0000313" key="5">
    <source>
        <dbReference type="Proteomes" id="UP000076400"/>
    </source>
</evidence>
<dbReference type="EMBL" id="LPXN01000121">
    <property type="protein sequence ID" value="KZD06460.1"/>
    <property type="molecule type" value="Genomic_DNA"/>
</dbReference>
<feature type="domain" description="Response regulatory" evidence="3">
    <location>
        <begin position="6"/>
        <end position="123"/>
    </location>
</feature>
<dbReference type="SMART" id="SM00448">
    <property type="entry name" value="REC"/>
    <property type="match status" value="1"/>
</dbReference>
<dbReference type="Pfam" id="PF00072">
    <property type="entry name" value="Response_reg"/>
    <property type="match status" value="1"/>
</dbReference>
<name>A0A154VYZ1_9PROT</name>
<dbReference type="Gene3D" id="3.40.50.2300">
    <property type="match status" value="1"/>
</dbReference>
<dbReference type="Proteomes" id="UP000076400">
    <property type="component" value="Unassembled WGS sequence"/>
</dbReference>
<protein>
    <recommendedName>
        <fullName evidence="3">Response regulatory domain-containing protein</fullName>
    </recommendedName>
</protein>
<evidence type="ECO:0000256" key="1">
    <source>
        <dbReference type="ARBA" id="ARBA00022553"/>
    </source>
</evidence>
<dbReference type="OrthoDB" id="9801602at2"/>